<evidence type="ECO:0000259" key="6">
    <source>
        <dbReference type="SMART" id="SM00993"/>
    </source>
</evidence>
<evidence type="ECO:0000256" key="3">
    <source>
        <dbReference type="ARBA" id="ARBA00023163"/>
    </source>
</evidence>
<dbReference type="GO" id="GO:0006338">
    <property type="term" value="P:chromatin remodeling"/>
    <property type="evidence" value="ECO:0007669"/>
    <property type="project" value="InterPro"/>
</dbReference>
<keyword evidence="2" id="KW-0805">Transcription regulation</keyword>
<dbReference type="GO" id="GO:0031011">
    <property type="term" value="C:Ino80 complex"/>
    <property type="evidence" value="ECO:0007669"/>
    <property type="project" value="InterPro"/>
</dbReference>
<protein>
    <submittedName>
        <fullName evidence="7">Uncharacterized conserved protein</fullName>
    </submittedName>
</protein>
<sequence length="161" mass="18012">MAPAMAPKGKGRVSKTGSNTPRSSLAPADPTQPTIASVVDSLSFFYTPRPFKNPDWQKKKDAKPRARNLKQMMVAERERMPRHILPSGEKGEVLGYTTLHPPPSLLPPKKYCDITGLEAPYTDPKTALQYHSKEVYEIIKTLPRGADQQYLEIRGKNVIIK</sequence>
<dbReference type="Pfam" id="PF08265">
    <property type="entry name" value="YL1_C"/>
    <property type="match status" value="1"/>
</dbReference>
<dbReference type="SMART" id="SM00993">
    <property type="entry name" value="YL1_C"/>
    <property type="match status" value="1"/>
</dbReference>
<evidence type="ECO:0000313" key="7">
    <source>
        <dbReference type="EMBL" id="CED85635.1"/>
    </source>
</evidence>
<evidence type="ECO:0000256" key="5">
    <source>
        <dbReference type="SAM" id="MobiDB-lite"/>
    </source>
</evidence>
<dbReference type="InterPro" id="IPR013272">
    <property type="entry name" value="Vps72/YL1_C"/>
</dbReference>
<accession>A0A0F7SYG5</accession>
<dbReference type="EMBL" id="LN483332">
    <property type="protein sequence ID" value="CED85635.1"/>
    <property type="molecule type" value="Genomic_DNA"/>
</dbReference>
<dbReference type="PANTHER" id="PTHR31200:SF1">
    <property type="entry name" value="INO80 COMPLEX SUBUNIT C"/>
    <property type="match status" value="1"/>
</dbReference>
<comment type="subcellular location">
    <subcellularLocation>
        <location evidence="1">Nucleus</location>
    </subcellularLocation>
</comment>
<dbReference type="PANTHER" id="PTHR31200">
    <property type="entry name" value="INO80 COMPLEX SUBUNIT C"/>
    <property type="match status" value="1"/>
</dbReference>
<dbReference type="InterPro" id="IPR029525">
    <property type="entry name" value="INO80C/Ies6"/>
</dbReference>
<feature type="region of interest" description="Disordered" evidence="5">
    <location>
        <begin position="1"/>
        <end position="33"/>
    </location>
</feature>
<organism evidence="7">
    <name type="scientific">Phaffia rhodozyma</name>
    <name type="common">Yeast</name>
    <name type="synonym">Xanthophyllomyces dendrorhous</name>
    <dbReference type="NCBI Taxonomy" id="264483"/>
    <lineage>
        <taxon>Eukaryota</taxon>
        <taxon>Fungi</taxon>
        <taxon>Dikarya</taxon>
        <taxon>Basidiomycota</taxon>
        <taxon>Agaricomycotina</taxon>
        <taxon>Tremellomycetes</taxon>
        <taxon>Cystofilobasidiales</taxon>
        <taxon>Mrakiaceae</taxon>
        <taxon>Phaffia</taxon>
    </lineage>
</organism>
<feature type="domain" description="Vps72/YL1 C-terminal" evidence="6">
    <location>
        <begin position="110"/>
        <end position="139"/>
    </location>
</feature>
<keyword evidence="3" id="KW-0804">Transcription</keyword>
<dbReference type="AlphaFoldDB" id="A0A0F7SYG5"/>
<proteinExistence type="predicted"/>
<name>A0A0F7SYG5_PHARH</name>
<evidence type="ECO:0000256" key="1">
    <source>
        <dbReference type="ARBA" id="ARBA00004123"/>
    </source>
</evidence>
<evidence type="ECO:0000256" key="4">
    <source>
        <dbReference type="ARBA" id="ARBA00023242"/>
    </source>
</evidence>
<evidence type="ECO:0000256" key="2">
    <source>
        <dbReference type="ARBA" id="ARBA00023015"/>
    </source>
</evidence>
<reference evidence="7" key="1">
    <citation type="submission" date="2014-08" db="EMBL/GenBank/DDBJ databases">
        <authorList>
            <person name="Sharma Rahul"/>
            <person name="Thines Marco"/>
        </authorList>
    </citation>
    <scope>NUCLEOTIDE SEQUENCE</scope>
</reference>
<keyword evidence="4" id="KW-0539">Nucleus</keyword>